<dbReference type="SUPFAM" id="SSF75217">
    <property type="entry name" value="alpha/beta knot"/>
    <property type="match status" value="1"/>
</dbReference>
<dbReference type="FunFam" id="3.40.1280.10:FF:000022">
    <property type="entry name" value="Trm3p"/>
    <property type="match status" value="1"/>
</dbReference>
<dbReference type="CDD" id="cd18091">
    <property type="entry name" value="SpoU-like_TRM3-like"/>
    <property type="match status" value="1"/>
</dbReference>
<keyword evidence="5" id="KW-1185">Reference proteome</keyword>
<accession>A0A1G4JH24</accession>
<proteinExistence type="predicted"/>
<evidence type="ECO:0000256" key="1">
    <source>
        <dbReference type="ARBA" id="ARBA00022603"/>
    </source>
</evidence>
<dbReference type="EMBL" id="LT598481">
    <property type="protein sequence ID" value="SCU89595.1"/>
    <property type="molecule type" value="Genomic_DNA"/>
</dbReference>
<dbReference type="PANTHER" id="PTHR12029:SF11">
    <property type="entry name" value="METHYLTRANSFERASE TARBP1-RELATED"/>
    <property type="match status" value="1"/>
</dbReference>
<sequence>MGISGLVGAFFPAPKQLELLEKMLETNRFDELHDVLEQIEFDASVVARIEVLATARVLGGLEAFWGSEDADPVTVGVFAPLLAKLDKTFSAIQEWAAQKLVGAPPGSLALLGLLETTFTIRNGQESPQNQQLYQTLVSLLASDDPRVSNASCQIIKWQTAEIAALPLQSSEFDGFVWAEIAALLTRDSTQVKSKNGLLHILRSLLLKTTPSACFLAFVKTTAFWSALKSGLAHESHEIRKYSLSILRLILQTFPKEELISNDLMTWDPSSSLHSETSAAWSKFITLYEIVALDTALNQLEAASGDILDLLDSTAINAEWGLVLFSTGLKAAMESVRRHTVKLMFQVKNKAIFHTNAQEVSSYYLPASMFAPYFIVEDGKCSYGDALCAFVTQLIVHTHQSHFSHQVPEMVSSILKCLYDQRMAFDPPRIYICLGLYRALSSLKLQVLDEDNISVISKLFEVSSEEGVFECILQTLYLKMLMHVKVDTSPAVWISALAKHVRANKGSYQYLSPVLDDFIDTSLKCFGKNQIEFATSQMQPDDCILQVLSYTIFGVKPVVVDLSFLKELGKSDMNLESFKSDYANALSDLISCKAERAEYENADVLTTLPIFGSQTWNAVKLDTLYNALRTNFSADQFTFFTSCYLQTTKHSMMLTPFELADIFDLYELLKNHCKETMVGTFKYKDSVYGGFFKLLLAFLRSNALQTSSDSSEDELAKVIALMGQNVHADNGNYEGNLRIMELCEFLLNNYVLSRLQGFDGRQMNDFSVVQQIVDILCTIWDFVARDRLVLNQRKLHLKFIETLFHPTVLFFAVGKQNPDSDLGSTLSRYGSEIVTQSISRRTFLPTLGGRINKFMETFGKDLKSQAHDYSWLIDLIFRAFVQSQDSVNSFKLKPIVARLFDEQVDSLRGRFGSLYDRVYQIPEISCRVFLISAVLHASDEFRQDVFVDRVASDVNLLKANKSTNGTEEQERLLKWQMLMLTMKSIELPVLKKHVQDEIMCSVAAETSPLIRVYSEWIVAIDLCHTCLDETPSQTEIALFEMLEDQSKPSLAVTATRVIFVSLKSVLGVKDCKRLLHKFIPKVISNCASNKPLVRHFSNSLMLTLWPLFNDFLTDKTLASVLENLYLNAQKLQVHGQFRLGDAVIWDLNKDLNLTSIFGGVLMKITDHNVPYIDEATFKKHLTSMDQLPVGRDESDLWLGKRSGLKESSETHQQKGSPLQTKSGAWEAVMNFAEKKSGGAVKRTPLIVVASLVDKAPNLGGICRLCDVLGAGLLTIHDIRMKDQPQFKSVAVTADRWMPMEAVAVDEIVQFMRAKKKEGYTLIGLEQTDKSLQLDNKYSFPEKSLILLGTEAEGIPGHLLGELDLCLEIKQSGVIRSMNIQTATAVIVHSYSAQHT</sequence>
<organism evidence="4 5">
    <name type="scientific">Lachancea meyersii CBS 8951</name>
    <dbReference type="NCBI Taxonomy" id="1266667"/>
    <lineage>
        <taxon>Eukaryota</taxon>
        <taxon>Fungi</taxon>
        <taxon>Dikarya</taxon>
        <taxon>Ascomycota</taxon>
        <taxon>Saccharomycotina</taxon>
        <taxon>Saccharomycetes</taxon>
        <taxon>Saccharomycetales</taxon>
        <taxon>Saccharomycetaceae</taxon>
        <taxon>Lachancea</taxon>
    </lineage>
</organism>
<dbReference type="InterPro" id="IPR029028">
    <property type="entry name" value="Alpha/beta_knot_MTases"/>
</dbReference>
<reference evidence="5" key="1">
    <citation type="submission" date="2016-03" db="EMBL/GenBank/DDBJ databases">
        <authorList>
            <person name="Devillers Hugo."/>
        </authorList>
    </citation>
    <scope>NUCLEOTIDE SEQUENCE [LARGE SCALE GENOMIC DNA]</scope>
</reference>
<dbReference type="InterPro" id="IPR045330">
    <property type="entry name" value="TRM3/TARBP1"/>
</dbReference>
<keyword evidence="2" id="KW-0808">Transferase</keyword>
<protein>
    <submittedName>
        <fullName evidence="4">LAME_0E04478g1_1</fullName>
    </submittedName>
</protein>
<feature type="domain" description="tRNA/rRNA methyltransferase SpoU type" evidence="3">
    <location>
        <begin position="1244"/>
        <end position="1386"/>
    </location>
</feature>
<evidence type="ECO:0000313" key="4">
    <source>
        <dbReference type="EMBL" id="SCU89595.1"/>
    </source>
</evidence>
<evidence type="ECO:0000313" key="5">
    <source>
        <dbReference type="Proteomes" id="UP000191144"/>
    </source>
</evidence>
<dbReference type="InterPro" id="IPR029026">
    <property type="entry name" value="tRNA_m1G_MTases_N"/>
</dbReference>
<dbReference type="Proteomes" id="UP000191144">
    <property type="component" value="Chromosome E"/>
</dbReference>
<dbReference type="GO" id="GO:0030488">
    <property type="term" value="P:tRNA methylation"/>
    <property type="evidence" value="ECO:0007669"/>
    <property type="project" value="InterPro"/>
</dbReference>
<evidence type="ECO:0000259" key="3">
    <source>
        <dbReference type="Pfam" id="PF00588"/>
    </source>
</evidence>
<dbReference type="InterPro" id="IPR044748">
    <property type="entry name" value="Trm3/TARBP1_C"/>
</dbReference>
<dbReference type="InterPro" id="IPR001537">
    <property type="entry name" value="SpoU_MeTrfase"/>
</dbReference>
<name>A0A1G4JH24_9SACH</name>
<dbReference type="GO" id="GO:0003723">
    <property type="term" value="F:RNA binding"/>
    <property type="evidence" value="ECO:0007669"/>
    <property type="project" value="InterPro"/>
</dbReference>
<gene>
    <name evidence="4" type="ORF">LAME_0E04478G</name>
</gene>
<dbReference type="GO" id="GO:0016423">
    <property type="term" value="F:tRNA (guanine) methyltransferase activity"/>
    <property type="evidence" value="ECO:0007669"/>
    <property type="project" value="InterPro"/>
</dbReference>
<dbReference type="OrthoDB" id="241340at2759"/>
<dbReference type="Pfam" id="PF00588">
    <property type="entry name" value="SpoU_methylase"/>
    <property type="match status" value="1"/>
</dbReference>
<evidence type="ECO:0000256" key="2">
    <source>
        <dbReference type="ARBA" id="ARBA00022679"/>
    </source>
</evidence>
<dbReference type="Gene3D" id="3.40.1280.10">
    <property type="match status" value="1"/>
</dbReference>
<keyword evidence="1" id="KW-0489">Methyltransferase</keyword>
<dbReference type="PANTHER" id="PTHR12029">
    <property type="entry name" value="RNA METHYLTRANSFERASE"/>
    <property type="match status" value="1"/>
</dbReference>